<gene>
    <name evidence="2" type="ORF">MLD63_16370</name>
</gene>
<feature type="transmembrane region" description="Helical" evidence="1">
    <location>
        <begin position="80"/>
        <end position="102"/>
    </location>
</feature>
<keyword evidence="1" id="KW-0472">Membrane</keyword>
<feature type="transmembrane region" description="Helical" evidence="1">
    <location>
        <begin position="446"/>
        <end position="467"/>
    </location>
</feature>
<name>A0ABT1MUI3_9RHOB</name>
<feature type="transmembrane region" description="Helical" evidence="1">
    <location>
        <begin position="180"/>
        <end position="201"/>
    </location>
</feature>
<proteinExistence type="predicted"/>
<evidence type="ECO:0000313" key="2">
    <source>
        <dbReference type="EMBL" id="MCQ0971999.1"/>
    </source>
</evidence>
<reference evidence="2 3" key="1">
    <citation type="submission" date="2022-03" db="EMBL/GenBank/DDBJ databases">
        <authorList>
            <person name="He Y."/>
        </authorList>
    </citation>
    <scope>NUCLEOTIDE SEQUENCE [LARGE SCALE GENOMIC DNA]</scope>
    <source>
        <strain evidence="2 3">TK19116</strain>
    </source>
</reference>
<keyword evidence="1" id="KW-0812">Transmembrane</keyword>
<protein>
    <recommendedName>
        <fullName evidence="4">H+/citrate symporter</fullName>
    </recommendedName>
</protein>
<feature type="transmembrane region" description="Helical" evidence="1">
    <location>
        <begin position="362"/>
        <end position="394"/>
    </location>
</feature>
<comment type="caution">
    <text evidence="2">The sequence shown here is derived from an EMBL/GenBank/DDBJ whole genome shotgun (WGS) entry which is preliminary data.</text>
</comment>
<sequence>MTEPSKSDKDLTGFMPICVMLCIIGWEYTGLAVLSLLAGLFAAATILVFLTRTSASRMAFAAIAVGLIAWAAATRGDWLFAVGVATQRGALVVALFTALGAIRTAAMSSDSILECGRFLARQRPGLRYASLTVGGHLFGLILLYGSISLLGSLAAESLARDPDDDIRRIRTRRMMVAIQRGFASTLCWSPLGFSMAITLTLVPGTGWAQIAPACIASALMMLLTGWALDTIMKPRVARPAPARAPQEGRWLVQLRPLLVLLSVVMSGVLLLHLLTGVEVIGAVMSLVPAVAIGWVALQPRPDGIGRAAWTGSRIMAFVTQDLPRYRGELVLLFMAGFIGSLGAFLLVPVLEARGLDLSAAPTWLVLVALIWVIPLTGQIGMNPILAVSLIVPLLPSAQEMGIPAVALVAAITGGWALSGTTSPFTASVLIAAALGRVTPREAGLGWNGLYTLVMGTILSLWVLLLAAA</sequence>
<feature type="transmembrane region" description="Helical" evidence="1">
    <location>
        <begin position="406"/>
        <end position="434"/>
    </location>
</feature>
<accession>A0ABT1MUI3</accession>
<evidence type="ECO:0008006" key="4">
    <source>
        <dbReference type="Google" id="ProtNLM"/>
    </source>
</evidence>
<organism evidence="2 3">
    <name type="scientific">Paracoccus albicereus</name>
    <dbReference type="NCBI Taxonomy" id="2922394"/>
    <lineage>
        <taxon>Bacteria</taxon>
        <taxon>Pseudomonadati</taxon>
        <taxon>Pseudomonadota</taxon>
        <taxon>Alphaproteobacteria</taxon>
        <taxon>Rhodobacterales</taxon>
        <taxon>Paracoccaceae</taxon>
        <taxon>Paracoccus</taxon>
    </lineage>
</organism>
<evidence type="ECO:0000313" key="3">
    <source>
        <dbReference type="Proteomes" id="UP001203945"/>
    </source>
</evidence>
<dbReference type="RefSeq" id="WP_255331006.1">
    <property type="nucleotide sequence ID" value="NZ_JAKZEU010000007.1"/>
</dbReference>
<feature type="transmembrane region" description="Helical" evidence="1">
    <location>
        <begin position="207"/>
        <end position="229"/>
    </location>
</feature>
<dbReference type="Proteomes" id="UP001203945">
    <property type="component" value="Unassembled WGS sequence"/>
</dbReference>
<dbReference type="EMBL" id="JAKZEU010000007">
    <property type="protein sequence ID" value="MCQ0971999.1"/>
    <property type="molecule type" value="Genomic_DNA"/>
</dbReference>
<feature type="transmembrane region" description="Helical" evidence="1">
    <location>
        <begin position="250"/>
        <end position="273"/>
    </location>
</feature>
<evidence type="ECO:0000256" key="1">
    <source>
        <dbReference type="SAM" id="Phobius"/>
    </source>
</evidence>
<feature type="transmembrane region" description="Helical" evidence="1">
    <location>
        <begin position="329"/>
        <end position="350"/>
    </location>
</feature>
<feature type="transmembrane region" description="Helical" evidence="1">
    <location>
        <begin position="55"/>
        <end position="73"/>
    </location>
</feature>
<keyword evidence="3" id="KW-1185">Reference proteome</keyword>
<feature type="transmembrane region" description="Helical" evidence="1">
    <location>
        <begin position="137"/>
        <end position="159"/>
    </location>
</feature>
<feature type="transmembrane region" description="Helical" evidence="1">
    <location>
        <begin position="21"/>
        <end position="49"/>
    </location>
</feature>
<keyword evidence="1" id="KW-1133">Transmembrane helix</keyword>